<evidence type="ECO:0000313" key="7">
    <source>
        <dbReference type="EMBL" id="KER18921.1"/>
    </source>
</evidence>
<dbReference type="GeneID" id="20329916"/>
<evidence type="ECO:0000256" key="6">
    <source>
        <dbReference type="SAM" id="MobiDB-lite"/>
    </source>
</evidence>
<accession>A0A074YVX4</accession>
<dbReference type="RefSeq" id="XP_009177332.1">
    <property type="nucleotide sequence ID" value="XM_009179068.1"/>
</dbReference>
<dbReference type="GO" id="GO:0005794">
    <property type="term" value="C:Golgi apparatus"/>
    <property type="evidence" value="ECO:0007669"/>
    <property type="project" value="UniProtKB-ARBA"/>
</dbReference>
<dbReference type="Gene3D" id="3.40.50.300">
    <property type="entry name" value="P-loop containing nucleotide triphosphate hydrolases"/>
    <property type="match status" value="1"/>
</dbReference>
<comment type="catalytic activity">
    <reaction evidence="4 5">
        <text>L-tyrosyl-[protein] + 3'-phosphoadenylyl sulfate = O-sulfo-L-tyrosine-[protein] + adenosine 3',5'-bisphosphate + H(+)</text>
        <dbReference type="Rhea" id="RHEA:16801"/>
        <dbReference type="Rhea" id="RHEA-COMP:10136"/>
        <dbReference type="Rhea" id="RHEA-COMP:11688"/>
        <dbReference type="ChEBI" id="CHEBI:15378"/>
        <dbReference type="ChEBI" id="CHEBI:46858"/>
        <dbReference type="ChEBI" id="CHEBI:58339"/>
        <dbReference type="ChEBI" id="CHEBI:58343"/>
        <dbReference type="ChEBI" id="CHEBI:65286"/>
        <dbReference type="EC" id="2.8.2.20"/>
    </reaction>
</comment>
<dbReference type="SUPFAM" id="SSF52540">
    <property type="entry name" value="P-loop containing nucleoside triphosphate hydrolases"/>
    <property type="match status" value="1"/>
</dbReference>
<evidence type="ECO:0000256" key="5">
    <source>
        <dbReference type="RuleBase" id="RU365018"/>
    </source>
</evidence>
<sequence>MDRSAFQLSDSSTNRFDKRRSDSNPPNTHFAHDVGTTLMRVLLDVHPWIHCGPEGMVIKPILEIRHRTPSLHVNSSTESGIPPDLLDWATAQYIRQIAEGMGPPARILCYKRPEVLLYMEYLARIFLDSQFVVMLRDGRAVAVSNERWGSHTLPYLYDTLHRWMRENLQIISACQRVGPKRCIIIRYELLVLNPERELRALT</sequence>
<dbReference type="Proteomes" id="UP000054324">
    <property type="component" value="Unassembled WGS sequence"/>
</dbReference>
<dbReference type="AlphaFoldDB" id="A0A074YVX4"/>
<dbReference type="InterPro" id="IPR027417">
    <property type="entry name" value="P-loop_NTPase"/>
</dbReference>
<name>A0A074YVX4_OPIVI</name>
<proteinExistence type="inferred from homology"/>
<dbReference type="CTD" id="20329916"/>
<feature type="non-terminal residue" evidence="7">
    <location>
        <position position="202"/>
    </location>
</feature>
<feature type="compositionally biased region" description="Polar residues" evidence="6">
    <location>
        <begin position="1"/>
        <end position="14"/>
    </location>
</feature>
<comment type="similarity">
    <text evidence="1 5">Belongs to the protein sulfotransferase family.</text>
</comment>
<evidence type="ECO:0000313" key="8">
    <source>
        <dbReference type="Proteomes" id="UP000054324"/>
    </source>
</evidence>
<dbReference type="EMBL" id="KL597484">
    <property type="protein sequence ID" value="KER18921.1"/>
    <property type="molecule type" value="Genomic_DNA"/>
</dbReference>
<dbReference type="GO" id="GO:0008476">
    <property type="term" value="F:protein-tyrosine sulfotransferase activity"/>
    <property type="evidence" value="ECO:0007669"/>
    <property type="project" value="UniProtKB-EC"/>
</dbReference>
<gene>
    <name evidence="7" type="ORF">T265_15751</name>
</gene>
<feature type="region of interest" description="Disordered" evidence="6">
    <location>
        <begin position="1"/>
        <end position="28"/>
    </location>
</feature>
<dbReference type="KEGG" id="ovi:T265_15751"/>
<evidence type="ECO:0000256" key="2">
    <source>
        <dbReference type="ARBA" id="ARBA00013262"/>
    </source>
</evidence>
<reference evidence="7 8" key="1">
    <citation type="submission" date="2013-11" db="EMBL/GenBank/DDBJ databases">
        <title>Opisthorchis viverrini - life in the bile duct.</title>
        <authorList>
            <person name="Young N.D."/>
            <person name="Nagarajan N."/>
            <person name="Lin S.J."/>
            <person name="Korhonen P.K."/>
            <person name="Jex A.R."/>
            <person name="Hall R.S."/>
            <person name="Safavi-Hemami H."/>
            <person name="Kaewkong W."/>
            <person name="Bertrand D."/>
            <person name="Gao S."/>
            <person name="Seet Q."/>
            <person name="Wongkham S."/>
            <person name="Teh B.T."/>
            <person name="Wongkham C."/>
            <person name="Intapan P.M."/>
            <person name="Maleewong W."/>
            <person name="Yang X."/>
            <person name="Hu M."/>
            <person name="Wang Z."/>
            <person name="Hofmann A."/>
            <person name="Sternberg P.W."/>
            <person name="Tan P."/>
            <person name="Wang J."/>
            <person name="Gasser R.B."/>
        </authorList>
    </citation>
    <scope>NUCLEOTIDE SEQUENCE [LARGE SCALE GENOMIC DNA]</scope>
</reference>
<comment type="function">
    <text evidence="5">Catalyzes the O-sulfation of tyrosine residues within acidic motifs of polypeptides, using 3'-phosphoadenylyl sulfate (PAPS) as cosubstrate.</text>
</comment>
<dbReference type="STRING" id="6198.A0A074YVX4"/>
<dbReference type="InterPro" id="IPR026634">
    <property type="entry name" value="TPST-like"/>
</dbReference>
<dbReference type="Pfam" id="PF13469">
    <property type="entry name" value="Sulfotransfer_3"/>
    <property type="match status" value="1"/>
</dbReference>
<keyword evidence="3 5" id="KW-0808">Transferase</keyword>
<evidence type="ECO:0000256" key="4">
    <source>
        <dbReference type="ARBA" id="ARBA00048460"/>
    </source>
</evidence>
<keyword evidence="8" id="KW-1185">Reference proteome</keyword>
<evidence type="ECO:0000256" key="3">
    <source>
        <dbReference type="ARBA" id="ARBA00022679"/>
    </source>
</evidence>
<organism evidence="7 8">
    <name type="scientific">Opisthorchis viverrini</name>
    <name type="common">Southeast Asian liver fluke</name>
    <dbReference type="NCBI Taxonomy" id="6198"/>
    <lineage>
        <taxon>Eukaryota</taxon>
        <taxon>Metazoa</taxon>
        <taxon>Spiralia</taxon>
        <taxon>Lophotrochozoa</taxon>
        <taxon>Platyhelminthes</taxon>
        <taxon>Trematoda</taxon>
        <taxon>Digenea</taxon>
        <taxon>Opisthorchiida</taxon>
        <taxon>Opisthorchiata</taxon>
        <taxon>Opisthorchiidae</taxon>
        <taxon>Opisthorchis</taxon>
    </lineage>
</organism>
<dbReference type="EC" id="2.8.2.20" evidence="2 5"/>
<dbReference type="PANTHER" id="PTHR12788">
    <property type="entry name" value="PROTEIN-TYROSINE SULFOTRANSFERASE 2"/>
    <property type="match status" value="1"/>
</dbReference>
<dbReference type="PANTHER" id="PTHR12788:SF10">
    <property type="entry name" value="PROTEIN-TYROSINE SULFOTRANSFERASE"/>
    <property type="match status" value="1"/>
</dbReference>
<dbReference type="OrthoDB" id="545675at2759"/>
<evidence type="ECO:0000256" key="1">
    <source>
        <dbReference type="ARBA" id="ARBA00009988"/>
    </source>
</evidence>
<protein>
    <recommendedName>
        <fullName evidence="2 5">Protein-tyrosine sulfotransferase</fullName>
        <ecNumber evidence="2 5">2.8.2.20</ecNumber>
    </recommendedName>
</protein>